<proteinExistence type="predicted"/>
<evidence type="ECO:0000259" key="4">
    <source>
        <dbReference type="Pfam" id="PF19238"/>
    </source>
</evidence>
<dbReference type="AlphaFoldDB" id="A0A8I0DSA8"/>
<dbReference type="Pfam" id="PF19238">
    <property type="entry name" value="Radical_SAM_2"/>
    <property type="match status" value="1"/>
</dbReference>
<dbReference type="InterPro" id="IPR041489">
    <property type="entry name" value="PDZ_6"/>
</dbReference>
<name>A0A8I0DSA8_9FIRM</name>
<evidence type="ECO:0000259" key="3">
    <source>
        <dbReference type="Pfam" id="PF17820"/>
    </source>
</evidence>
<comment type="caution">
    <text evidence="5">The sequence shown here is derived from an EMBL/GenBank/DDBJ whole genome shotgun (WGS) entry which is preliminary data.</text>
</comment>
<accession>A0A8I0DSA8</accession>
<dbReference type="InterPro" id="IPR058240">
    <property type="entry name" value="rSAM_sf"/>
</dbReference>
<evidence type="ECO:0000256" key="1">
    <source>
        <dbReference type="SAM" id="MobiDB-lite"/>
    </source>
</evidence>
<dbReference type="InterPro" id="IPR036034">
    <property type="entry name" value="PDZ_sf"/>
</dbReference>
<dbReference type="Proteomes" id="UP000652847">
    <property type="component" value="Unassembled WGS sequence"/>
</dbReference>
<dbReference type="Pfam" id="PF17820">
    <property type="entry name" value="PDZ_6"/>
    <property type="match status" value="1"/>
</dbReference>
<dbReference type="InterPro" id="IPR007549">
    <property type="entry name" value="DUF512"/>
</dbReference>
<dbReference type="Gene3D" id="3.20.20.70">
    <property type="entry name" value="Aldolase class I"/>
    <property type="match status" value="1"/>
</dbReference>
<gene>
    <name evidence="5" type="ORF">H8S54_16865</name>
</gene>
<dbReference type="Pfam" id="PF04459">
    <property type="entry name" value="DUF512"/>
    <property type="match status" value="1"/>
</dbReference>
<dbReference type="SUPFAM" id="SSF50156">
    <property type="entry name" value="PDZ domain-like"/>
    <property type="match status" value="1"/>
</dbReference>
<feature type="domain" description="PDZ" evidence="3">
    <location>
        <begin position="12"/>
        <end position="61"/>
    </location>
</feature>
<sequence length="465" mass="52718">MEKNVKKQKKHVISTVQEGSIAQELEIVPGDALLSVNGQPVEDIFDYRYLMNEEYVVLEVEKANGEIWELEVEKEYEEDLGVEFAKDLMDDYRSCSNHCIFCFIDQMPPGMRDTLYFKDDDSRLSFIQGNYVTLTNMSDHDIERIIRYHLEPINISFQTMNPKLRCKMLHNRFAGDALEKVQKLYDAGITMNGQIVLCKGINDGEELDESIRKLSAYAPVIQSVSVVPAGLTKFRKGLYPLELFNKEDACQVLDQIHGWQQKMMEKFGIHFIHASDEWYIMAGRELPQEASYDGYLQLENGVGMLRLLGTEMQDTLAELDGDDRKVQAVSATGALAAPYIVRYMGMIHEKFPNVNVEVITIRNEFFGETITVAGLITGGDLMRQLKGKNLGEKLLIPCSMLKNDENVFLDDVTVEELSKELNVEIVIVDEGGADLVSAVLDPPQHKKQKRRQMYEQTGSSNSGQA</sequence>
<feature type="region of interest" description="Disordered" evidence="1">
    <location>
        <begin position="442"/>
        <end position="465"/>
    </location>
</feature>
<dbReference type="RefSeq" id="WP_117850382.1">
    <property type="nucleotide sequence ID" value="NZ_JACOOT010000039.1"/>
</dbReference>
<evidence type="ECO:0000259" key="2">
    <source>
        <dbReference type="Pfam" id="PF04459"/>
    </source>
</evidence>
<reference evidence="5 6" key="1">
    <citation type="submission" date="2020-08" db="EMBL/GenBank/DDBJ databases">
        <title>Genome public.</title>
        <authorList>
            <person name="Liu C."/>
            <person name="Sun Q."/>
        </authorList>
    </citation>
    <scope>NUCLEOTIDE SEQUENCE [LARGE SCALE GENOMIC DNA]</scope>
    <source>
        <strain evidence="5 6">BX17</strain>
    </source>
</reference>
<dbReference type="SUPFAM" id="SSF102114">
    <property type="entry name" value="Radical SAM enzymes"/>
    <property type="match status" value="1"/>
</dbReference>
<evidence type="ECO:0000313" key="6">
    <source>
        <dbReference type="Proteomes" id="UP000652847"/>
    </source>
</evidence>
<dbReference type="Gene3D" id="2.30.42.10">
    <property type="match status" value="1"/>
</dbReference>
<feature type="domain" description="DUF512" evidence="2">
    <location>
        <begin position="227"/>
        <end position="429"/>
    </location>
</feature>
<keyword evidence="6" id="KW-1185">Reference proteome</keyword>
<dbReference type="InterPro" id="IPR045375">
    <property type="entry name" value="Put_radical_SAM-like_N"/>
</dbReference>
<organism evidence="5 6">
    <name type="scientific">Blautia segnis</name>
    <dbReference type="NCBI Taxonomy" id="2763030"/>
    <lineage>
        <taxon>Bacteria</taxon>
        <taxon>Bacillati</taxon>
        <taxon>Bacillota</taxon>
        <taxon>Clostridia</taxon>
        <taxon>Lachnospirales</taxon>
        <taxon>Lachnospiraceae</taxon>
        <taxon>Blautia</taxon>
    </lineage>
</organism>
<feature type="domain" description="Putative radical SAM N-terminal" evidence="4">
    <location>
        <begin position="74"/>
        <end position="224"/>
    </location>
</feature>
<evidence type="ECO:0000313" key="5">
    <source>
        <dbReference type="EMBL" id="MBC5652730.1"/>
    </source>
</evidence>
<dbReference type="InterPro" id="IPR013785">
    <property type="entry name" value="Aldolase_TIM"/>
</dbReference>
<dbReference type="EMBL" id="JACOOT010000039">
    <property type="protein sequence ID" value="MBC5652730.1"/>
    <property type="molecule type" value="Genomic_DNA"/>
</dbReference>
<protein>
    <submittedName>
        <fullName evidence="5">DUF512 domain-containing protein</fullName>
    </submittedName>
</protein>
<feature type="compositionally biased region" description="Polar residues" evidence="1">
    <location>
        <begin position="454"/>
        <end position="465"/>
    </location>
</feature>